<proteinExistence type="predicted"/>
<dbReference type="EnsemblPlants" id="Ma03_t16860.1">
    <property type="protein sequence ID" value="Ma03_p16860.1"/>
    <property type="gene ID" value="Ma03_g16860"/>
</dbReference>
<dbReference type="Gramene" id="Ma03_t16860.1">
    <property type="protein sequence ID" value="Ma03_p16860.1"/>
    <property type="gene ID" value="Ma03_g16860"/>
</dbReference>
<keyword evidence="1" id="KW-0863">Zinc-finger</keyword>
<keyword evidence="1" id="KW-0862">Zinc</keyword>
<dbReference type="AlphaFoldDB" id="A0A804ICY1"/>
<dbReference type="GO" id="GO:0003676">
    <property type="term" value="F:nucleic acid binding"/>
    <property type="evidence" value="ECO:0007669"/>
    <property type="project" value="InterPro"/>
</dbReference>
<dbReference type="OMA" id="CMREQKE"/>
<evidence type="ECO:0000259" key="2">
    <source>
        <dbReference type="PROSITE" id="PS50158"/>
    </source>
</evidence>
<dbReference type="Gene3D" id="4.10.60.10">
    <property type="entry name" value="Zinc finger, CCHC-type"/>
    <property type="match status" value="1"/>
</dbReference>
<keyword evidence="1" id="KW-0479">Metal-binding</keyword>
<dbReference type="InParanoid" id="A0A804ICY1"/>
<feature type="domain" description="CCHC-type" evidence="2">
    <location>
        <begin position="153"/>
        <end position="167"/>
    </location>
</feature>
<reference evidence="3" key="1">
    <citation type="submission" date="2021-05" db="UniProtKB">
        <authorList>
            <consortium name="EnsemblPlants"/>
        </authorList>
    </citation>
    <scope>IDENTIFICATION</scope>
    <source>
        <strain evidence="3">subsp. malaccensis</strain>
    </source>
</reference>
<protein>
    <recommendedName>
        <fullName evidence="2">CCHC-type domain-containing protein</fullName>
    </recommendedName>
</protein>
<name>A0A804ICY1_MUSAM</name>
<dbReference type="PROSITE" id="PS50158">
    <property type="entry name" value="ZF_CCHC"/>
    <property type="match status" value="1"/>
</dbReference>
<dbReference type="GO" id="GO:0008270">
    <property type="term" value="F:zinc ion binding"/>
    <property type="evidence" value="ECO:0007669"/>
    <property type="project" value="UniProtKB-KW"/>
</dbReference>
<dbReference type="InterPro" id="IPR036875">
    <property type="entry name" value="Znf_CCHC_sf"/>
</dbReference>
<dbReference type="Pfam" id="PF03732">
    <property type="entry name" value="Retrotrans_gag"/>
    <property type="match status" value="1"/>
</dbReference>
<dbReference type="InterPro" id="IPR005162">
    <property type="entry name" value="Retrotrans_gag_dom"/>
</dbReference>
<dbReference type="Proteomes" id="UP000012960">
    <property type="component" value="Unplaced"/>
</dbReference>
<keyword evidence="4" id="KW-1185">Reference proteome</keyword>
<dbReference type="Pfam" id="PF00098">
    <property type="entry name" value="zf-CCHC"/>
    <property type="match status" value="1"/>
</dbReference>
<evidence type="ECO:0000256" key="1">
    <source>
        <dbReference type="PROSITE-ProRule" id="PRU00047"/>
    </source>
</evidence>
<organism evidence="3 4">
    <name type="scientific">Musa acuminata subsp. malaccensis</name>
    <name type="common">Wild banana</name>
    <name type="synonym">Musa malaccensis</name>
    <dbReference type="NCBI Taxonomy" id="214687"/>
    <lineage>
        <taxon>Eukaryota</taxon>
        <taxon>Viridiplantae</taxon>
        <taxon>Streptophyta</taxon>
        <taxon>Embryophyta</taxon>
        <taxon>Tracheophyta</taxon>
        <taxon>Spermatophyta</taxon>
        <taxon>Magnoliopsida</taxon>
        <taxon>Liliopsida</taxon>
        <taxon>Zingiberales</taxon>
        <taxon>Musaceae</taxon>
        <taxon>Musa</taxon>
    </lineage>
</organism>
<evidence type="ECO:0000313" key="4">
    <source>
        <dbReference type="Proteomes" id="UP000012960"/>
    </source>
</evidence>
<dbReference type="InterPro" id="IPR001878">
    <property type="entry name" value="Znf_CCHC"/>
</dbReference>
<sequence length="189" mass="22315">MGLRIEQFKKLSPPSFSGESDPMVAERWMMQIEKIFDVLNYPDDQKWKLFKEKFNDKYFPNCMREQKELEFLNLIQGIMTVTKHLEEIQEIMGKNKKDKFTSKIKREIEYEASNKRIKTSRFEKSKPLRRTQSCAKCGLNHETSQCFRTTGACFACGKLDHQVRDCPLNRKKPLPTRPSTYARVYAITE</sequence>
<dbReference type="SUPFAM" id="SSF57756">
    <property type="entry name" value="Retrovirus zinc finger-like domains"/>
    <property type="match status" value="1"/>
</dbReference>
<evidence type="ECO:0000313" key="3">
    <source>
        <dbReference type="EnsemblPlants" id="Ma03_p16860.1"/>
    </source>
</evidence>
<accession>A0A804ICY1</accession>